<dbReference type="Pfam" id="PF07286">
    <property type="entry name" value="D-Glu_cyclase"/>
    <property type="match status" value="1"/>
</dbReference>
<dbReference type="Gene3D" id="3.30.2040.10">
    <property type="entry name" value="PSTPO5379-like domain"/>
    <property type="match status" value="1"/>
</dbReference>
<comment type="caution">
    <text evidence="4">The sequence shown here is derived from an EMBL/GenBank/DDBJ whole genome shotgun (WGS) entry which is preliminary data.</text>
</comment>
<dbReference type="PANTHER" id="PTHR32022:SF10">
    <property type="entry name" value="D-GLUTAMATE CYCLASE, MITOCHONDRIAL"/>
    <property type="match status" value="1"/>
</dbReference>
<dbReference type="HAMAP" id="MF_01830">
    <property type="entry name" value="Hydro_lyase"/>
    <property type="match status" value="1"/>
</dbReference>
<proteinExistence type="inferred from homology"/>
<dbReference type="InterPro" id="IPR009906">
    <property type="entry name" value="D-Glu_cyclase"/>
</dbReference>
<dbReference type="EMBL" id="VDGG01000050">
    <property type="protein sequence ID" value="TQR07777.1"/>
    <property type="molecule type" value="Genomic_DNA"/>
</dbReference>
<sequence>MNNYELMAPSELRNLISIGEITGPTAGMAKGYTQANLAILKKEYAFDFLLFCQRNPKSCPLIDVTEVGSFTPSLIAKKADIRTDIPKYRIYKDGVYTEEVTDITEYWEEDMVAFLIGCSFTFETPLLEAGIPIRHIEENCNVPMYKTNIPCEKAGIFEGPTVVSMRPMSHEDAIRAIQITSRFPGVHGAPIHIGDPSQIGIIDIANPDFGDAVTIKEGEIPVFWACGVTPQAVAMQSKPSIMITHAPGCMFISDLKDEKLSVL</sequence>
<evidence type="ECO:0000313" key="5">
    <source>
        <dbReference type="Proteomes" id="UP000318937"/>
    </source>
</evidence>
<dbReference type="InterPro" id="IPR016938">
    <property type="entry name" value="UPF0317"/>
</dbReference>
<evidence type="ECO:0000256" key="2">
    <source>
        <dbReference type="ARBA" id="ARBA00023239"/>
    </source>
</evidence>
<keyword evidence="5" id="KW-1185">Reference proteome</keyword>
<dbReference type="PIRSF" id="PIRSF029755">
    <property type="entry name" value="UCP029755"/>
    <property type="match status" value="1"/>
</dbReference>
<dbReference type="EC" id="4.2.1.-" evidence="3"/>
<dbReference type="FunFam" id="3.30.2040.10:FF:000001">
    <property type="entry name" value="D-glutamate cyclase, mitochondrial"/>
    <property type="match status" value="1"/>
</dbReference>
<name>A0A544SRE1_9BACI</name>
<gene>
    <name evidence="4" type="ORF">FG383_17455</name>
</gene>
<dbReference type="InterPro" id="IPR038021">
    <property type="entry name" value="Putative_hydro-lyase"/>
</dbReference>
<dbReference type="GO" id="GO:0016829">
    <property type="term" value="F:lyase activity"/>
    <property type="evidence" value="ECO:0007669"/>
    <property type="project" value="UniProtKB-KW"/>
</dbReference>
<reference evidence="4 5" key="1">
    <citation type="submission" date="2019-05" db="EMBL/GenBank/DDBJ databases">
        <title>Psychrobacillus vulpis sp. nov., a new species isolated from feces of a red fox that inhabits in The Tablas de Daimiel Natural Park, Albacete, Spain.</title>
        <authorList>
            <person name="Rodriguez M."/>
            <person name="Reina J.C."/>
            <person name="Bejar V."/>
            <person name="Llamas I."/>
        </authorList>
    </citation>
    <scope>NUCLEOTIDE SEQUENCE [LARGE SCALE GENOMIC DNA]</scope>
    <source>
        <strain evidence="4 5">NHI-2</strain>
    </source>
</reference>
<comment type="similarity">
    <text evidence="1 3">Belongs to the D-glutamate cyclase family.</text>
</comment>
<evidence type="ECO:0000256" key="1">
    <source>
        <dbReference type="ARBA" id="ARBA00007896"/>
    </source>
</evidence>
<evidence type="ECO:0000313" key="4">
    <source>
        <dbReference type="EMBL" id="TQR07777.1"/>
    </source>
</evidence>
<dbReference type="NCBIfam" id="NF003969">
    <property type="entry name" value="PRK05463.1"/>
    <property type="match status" value="1"/>
</dbReference>
<dbReference type="Gene3D" id="3.40.1640.10">
    <property type="entry name" value="PSTPO5379-like"/>
    <property type="match status" value="1"/>
</dbReference>
<keyword evidence="2 3" id="KW-0456">Lyase</keyword>
<dbReference type="OrthoDB" id="149585at2"/>
<dbReference type="AlphaFoldDB" id="A0A544SRE1"/>
<protein>
    <recommendedName>
        <fullName evidence="3">Putative hydro-lyase FG383_17455</fullName>
        <ecNumber evidence="3">4.2.1.-</ecNumber>
    </recommendedName>
</protein>
<dbReference type="Proteomes" id="UP000318937">
    <property type="component" value="Unassembled WGS sequence"/>
</dbReference>
<accession>A0A544SRE1</accession>
<dbReference type="PANTHER" id="PTHR32022">
    <property type="entry name" value="D-GLUTAMATE CYCLASE, MITOCHONDRIAL"/>
    <property type="match status" value="1"/>
</dbReference>
<dbReference type="SUPFAM" id="SSF160920">
    <property type="entry name" value="PSTPO5379-like"/>
    <property type="match status" value="1"/>
</dbReference>
<evidence type="ECO:0000256" key="3">
    <source>
        <dbReference type="HAMAP-Rule" id="MF_01830"/>
    </source>
</evidence>
<organism evidence="4 5">
    <name type="scientific">Psychrobacillus soli</name>
    <dbReference type="NCBI Taxonomy" id="1543965"/>
    <lineage>
        <taxon>Bacteria</taxon>
        <taxon>Bacillati</taxon>
        <taxon>Bacillota</taxon>
        <taxon>Bacilli</taxon>
        <taxon>Bacillales</taxon>
        <taxon>Bacillaceae</taxon>
        <taxon>Psychrobacillus</taxon>
    </lineage>
</organism>